<sequence>MKRYICKKNEDKDCYREAVIEILDKIKNLNAESLIVKSVNLCENNLYRELLLKTLNNVKNNKRYTLLDPDSPQILAEDIRDINTIDFLLEGIGVYPIKIDNVADISLFEKVQKEVEKLLSVPRCKDNIIQGWQFFRLYEDFNNSISVFLCIFDDELGLSMDMEKKEYDKFIKENNIKEFYDVMLYGLSIIDYQKHHREFYLDVWN</sequence>
<comment type="caution">
    <text evidence="1">The sequence shown here is derived from an EMBL/GenBank/DDBJ whole genome shotgun (WGS) entry which is preliminary data.</text>
</comment>
<dbReference type="Proteomes" id="UP000474104">
    <property type="component" value="Unassembled WGS sequence"/>
</dbReference>
<evidence type="ECO:0000313" key="2">
    <source>
        <dbReference type="Proteomes" id="UP000474104"/>
    </source>
</evidence>
<gene>
    <name evidence="1" type="ORF">FMM80_22990</name>
</gene>
<reference evidence="1 2" key="1">
    <citation type="submission" date="2019-07" db="EMBL/GenBank/DDBJ databases">
        <title>Draft genome sequences of 15 bacterial species constituting the stable defined intestinal microbiota of the GM15 gnotobiotic mouse model.</title>
        <authorList>
            <person name="Elie C."/>
            <person name="Mathieu A."/>
            <person name="Saliou A."/>
            <person name="Darnaud M."/>
            <person name="Leulier F."/>
            <person name="Tamellini A."/>
        </authorList>
    </citation>
    <scope>NUCLEOTIDE SEQUENCE [LARGE SCALE GENOMIC DNA]</scope>
    <source>
        <strain evidence="2">ASF 502</strain>
    </source>
</reference>
<dbReference type="RefSeq" id="WP_004080557.1">
    <property type="nucleotide sequence ID" value="NZ_VIRB01000136.1"/>
</dbReference>
<dbReference type="OrthoDB" id="9916429at2"/>
<proteinExistence type="predicted"/>
<protein>
    <submittedName>
        <fullName evidence="1">Uncharacterized protein</fullName>
    </submittedName>
</protein>
<name>A0A9X5CBA4_9FIRM</name>
<evidence type="ECO:0000313" key="1">
    <source>
        <dbReference type="EMBL" id="NDO71357.1"/>
    </source>
</evidence>
<dbReference type="EMBL" id="VIRB01000136">
    <property type="protein sequence ID" value="NDO71357.1"/>
    <property type="molecule type" value="Genomic_DNA"/>
</dbReference>
<accession>A0A9X5CBA4</accession>
<dbReference type="AlphaFoldDB" id="A0A9X5CBA4"/>
<organism evidence="1 2">
    <name type="scientific">Schaedlerella arabinosiphila</name>
    <dbReference type="NCBI Taxonomy" id="2044587"/>
    <lineage>
        <taxon>Bacteria</taxon>
        <taxon>Bacillati</taxon>
        <taxon>Bacillota</taxon>
        <taxon>Clostridia</taxon>
        <taxon>Lachnospirales</taxon>
        <taxon>Lachnospiraceae</taxon>
        <taxon>Schaedlerella</taxon>
    </lineage>
</organism>